<dbReference type="PIRSF" id="PIRSF006488">
    <property type="entry name" value="Exonuc_VII_S"/>
    <property type="match status" value="1"/>
</dbReference>
<keyword evidence="3 4" id="KW-0378">Hydrolase</keyword>
<dbReference type="GO" id="GO:0008855">
    <property type="term" value="F:exodeoxyribonuclease VII activity"/>
    <property type="evidence" value="ECO:0007669"/>
    <property type="project" value="UniProtKB-EC"/>
</dbReference>
<organism evidence="4">
    <name type="scientific">bioreactor metagenome</name>
    <dbReference type="NCBI Taxonomy" id="1076179"/>
    <lineage>
        <taxon>unclassified sequences</taxon>
        <taxon>metagenomes</taxon>
        <taxon>ecological metagenomes</taxon>
    </lineage>
</organism>
<dbReference type="Gene3D" id="1.10.287.1040">
    <property type="entry name" value="Exonuclease VII, small subunit"/>
    <property type="match status" value="1"/>
</dbReference>
<dbReference type="EC" id="3.1.11.6" evidence="4"/>
<dbReference type="PANTHER" id="PTHR34137:SF1">
    <property type="entry name" value="EXODEOXYRIBONUCLEASE 7 SMALL SUBUNIT"/>
    <property type="match status" value="1"/>
</dbReference>
<dbReference type="SUPFAM" id="SSF116842">
    <property type="entry name" value="XseB-like"/>
    <property type="match status" value="1"/>
</dbReference>
<dbReference type="GO" id="GO:0006308">
    <property type="term" value="P:DNA catabolic process"/>
    <property type="evidence" value="ECO:0007669"/>
    <property type="project" value="InterPro"/>
</dbReference>
<dbReference type="GO" id="GO:0009318">
    <property type="term" value="C:exodeoxyribonuclease VII complex"/>
    <property type="evidence" value="ECO:0007669"/>
    <property type="project" value="InterPro"/>
</dbReference>
<dbReference type="HAMAP" id="MF_00337">
    <property type="entry name" value="Exonuc_7_S"/>
    <property type="match status" value="1"/>
</dbReference>
<evidence type="ECO:0000256" key="3">
    <source>
        <dbReference type="ARBA" id="ARBA00022801"/>
    </source>
</evidence>
<dbReference type="NCBIfam" id="TIGR01280">
    <property type="entry name" value="xseB"/>
    <property type="match status" value="1"/>
</dbReference>
<sequence length="70" mass="7568">MEQPLRFEDAMQKLSGIVEKLESGDGSLDEMLRLYEEGMKLVKACETQLDAYEATITKLGQGAGGGADAE</sequence>
<accession>A0A644YQW5</accession>
<dbReference type="AlphaFoldDB" id="A0A644YQW5"/>
<keyword evidence="2" id="KW-0540">Nuclease</keyword>
<proteinExistence type="inferred from homology"/>
<dbReference type="GO" id="GO:0005829">
    <property type="term" value="C:cytosol"/>
    <property type="evidence" value="ECO:0007669"/>
    <property type="project" value="TreeGrafter"/>
</dbReference>
<reference evidence="4" key="1">
    <citation type="submission" date="2019-08" db="EMBL/GenBank/DDBJ databases">
        <authorList>
            <person name="Kucharzyk K."/>
            <person name="Murdoch R.W."/>
            <person name="Higgins S."/>
            <person name="Loffler F."/>
        </authorList>
    </citation>
    <scope>NUCLEOTIDE SEQUENCE</scope>
</reference>
<dbReference type="PANTHER" id="PTHR34137">
    <property type="entry name" value="EXODEOXYRIBONUCLEASE 7 SMALL SUBUNIT"/>
    <property type="match status" value="1"/>
</dbReference>
<evidence type="ECO:0000256" key="1">
    <source>
        <dbReference type="ARBA" id="ARBA00022490"/>
    </source>
</evidence>
<name>A0A644YQW5_9ZZZZ</name>
<protein>
    <submittedName>
        <fullName evidence="4">Exodeoxyribonuclease 7 small subunit</fullName>
        <ecNumber evidence="4">3.1.11.6</ecNumber>
    </submittedName>
</protein>
<gene>
    <name evidence="4" type="primary">xseB_15</name>
    <name evidence="4" type="ORF">SDC9_76809</name>
</gene>
<evidence type="ECO:0000256" key="2">
    <source>
        <dbReference type="ARBA" id="ARBA00022722"/>
    </source>
</evidence>
<dbReference type="Pfam" id="PF02609">
    <property type="entry name" value="Exonuc_VII_S"/>
    <property type="match status" value="1"/>
</dbReference>
<dbReference type="InterPro" id="IPR037004">
    <property type="entry name" value="Exonuc_VII_ssu_sf"/>
</dbReference>
<keyword evidence="1" id="KW-0963">Cytoplasm</keyword>
<evidence type="ECO:0000313" key="4">
    <source>
        <dbReference type="EMBL" id="MPM30261.1"/>
    </source>
</evidence>
<dbReference type="EMBL" id="VSSQ01005739">
    <property type="protein sequence ID" value="MPM30261.1"/>
    <property type="molecule type" value="Genomic_DNA"/>
</dbReference>
<dbReference type="InterPro" id="IPR003761">
    <property type="entry name" value="Exonuc_VII_S"/>
</dbReference>
<comment type="caution">
    <text evidence="4">The sequence shown here is derived from an EMBL/GenBank/DDBJ whole genome shotgun (WGS) entry which is preliminary data.</text>
</comment>